<gene>
    <name evidence="2" type="ORF">LTR09_001734</name>
</gene>
<dbReference type="EMBL" id="JAWDJX010000003">
    <property type="protein sequence ID" value="KAK3057550.1"/>
    <property type="molecule type" value="Genomic_DNA"/>
</dbReference>
<proteinExistence type="predicted"/>
<feature type="region of interest" description="Disordered" evidence="1">
    <location>
        <begin position="1"/>
        <end position="35"/>
    </location>
</feature>
<keyword evidence="3" id="KW-1185">Reference proteome</keyword>
<dbReference type="Proteomes" id="UP001271007">
    <property type="component" value="Unassembled WGS sequence"/>
</dbReference>
<feature type="region of interest" description="Disordered" evidence="1">
    <location>
        <begin position="274"/>
        <end position="309"/>
    </location>
</feature>
<sequence>MASSQQPHGDQPPDDQPSEDQTLDINATSEADAPVTETYGTFDEALNVTRETPDFERDEIERQWRCRSQLAYFAGFPEGYVFINRLQNGQQHAVVLLTPPDQIAVCDFGFWYRRARVEERDGPAPYTANWYADYLILNRLPFWFLTPEHLRVLDGREAARLGVQQHEDAYPFQPSWYLALRYSTFPRYPQPSPNGNTYAYDLPNDDNSVELRSLARRFPAVLAHHCLGLRRVYIDSKGYVTVRVKKERFDEGRVVPILLKGHLTWLPEDELTFRSSYQPGDTDVPRPAQRDRQGEEDSARLAGGFPDIDQMPHGVGTLTWLDENLDRDTAHALGFQNPEEAINARQVGAMVCMHHQDRPRVVFWPERRFFQPQQQPNGHGQWAFFTTWGDSNARQLARLNFANQIITGLPNTPDPTAEDIWILRQRYQGRIADGEDVDDPTSAIELVWVPGEVDTEYGIDTHSGLAHQPLNRGCGDNDQTTTATWGRYQTTRLSNDKQYTVDRSPARKGEVEPHKLWAVGKTGKWKQRRGASTFNWHDTESILGLNAWRTTKLGKLGFSGGRKSTVLVPWADDERDWLSQVVEKSSGGNPMLTTCEKLTGDFNAHFSDRPARTAAATTSYYHRLKKEYKDGNGKIPPRRLSNGGASAEAEEDQQDHEEDADGIVGEQNDEDDADGSDEEKADGQ</sequence>
<evidence type="ECO:0000256" key="1">
    <source>
        <dbReference type="SAM" id="MobiDB-lite"/>
    </source>
</evidence>
<dbReference type="AlphaFoldDB" id="A0AAJ0GHE6"/>
<accession>A0AAJ0GHE6</accession>
<protein>
    <submittedName>
        <fullName evidence="2">Uncharacterized protein</fullName>
    </submittedName>
</protein>
<feature type="compositionally biased region" description="Acidic residues" evidence="1">
    <location>
        <begin position="648"/>
        <end position="684"/>
    </location>
</feature>
<feature type="compositionally biased region" description="Basic and acidic residues" evidence="1">
    <location>
        <begin position="288"/>
        <end position="299"/>
    </location>
</feature>
<evidence type="ECO:0000313" key="3">
    <source>
        <dbReference type="Proteomes" id="UP001271007"/>
    </source>
</evidence>
<name>A0AAJ0GHE6_9PEZI</name>
<organism evidence="2 3">
    <name type="scientific">Extremus antarcticus</name>
    <dbReference type="NCBI Taxonomy" id="702011"/>
    <lineage>
        <taxon>Eukaryota</taxon>
        <taxon>Fungi</taxon>
        <taxon>Dikarya</taxon>
        <taxon>Ascomycota</taxon>
        <taxon>Pezizomycotina</taxon>
        <taxon>Dothideomycetes</taxon>
        <taxon>Dothideomycetidae</taxon>
        <taxon>Mycosphaerellales</taxon>
        <taxon>Extremaceae</taxon>
        <taxon>Extremus</taxon>
    </lineage>
</organism>
<feature type="compositionally biased region" description="Acidic residues" evidence="1">
    <location>
        <begin position="12"/>
        <end position="22"/>
    </location>
</feature>
<feature type="region of interest" description="Disordered" evidence="1">
    <location>
        <begin position="627"/>
        <end position="684"/>
    </location>
</feature>
<reference evidence="2" key="1">
    <citation type="submission" date="2023-04" db="EMBL/GenBank/DDBJ databases">
        <title>Black Yeasts Isolated from many extreme environments.</title>
        <authorList>
            <person name="Coleine C."/>
            <person name="Stajich J.E."/>
            <person name="Selbmann L."/>
        </authorList>
    </citation>
    <scope>NUCLEOTIDE SEQUENCE</scope>
    <source>
        <strain evidence="2">CCFEE 5312</strain>
    </source>
</reference>
<comment type="caution">
    <text evidence="2">The sequence shown here is derived from an EMBL/GenBank/DDBJ whole genome shotgun (WGS) entry which is preliminary data.</text>
</comment>
<evidence type="ECO:0000313" key="2">
    <source>
        <dbReference type="EMBL" id="KAK3057550.1"/>
    </source>
</evidence>